<dbReference type="NCBIfam" id="TIGR00711">
    <property type="entry name" value="efflux_EmrB"/>
    <property type="match status" value="1"/>
</dbReference>
<dbReference type="InterPro" id="IPR004638">
    <property type="entry name" value="EmrB-like"/>
</dbReference>
<proteinExistence type="predicted"/>
<keyword evidence="8" id="KW-1185">Reference proteome</keyword>
<evidence type="ECO:0000256" key="2">
    <source>
        <dbReference type="ARBA" id="ARBA00022448"/>
    </source>
</evidence>
<evidence type="ECO:0000256" key="6">
    <source>
        <dbReference type="ARBA" id="ARBA00023136"/>
    </source>
</evidence>
<dbReference type="Proteomes" id="UP000190951">
    <property type="component" value="Chromosome"/>
</dbReference>
<keyword evidence="6" id="KW-0472">Membrane</keyword>
<dbReference type="Gene3D" id="1.20.1720.10">
    <property type="entry name" value="Multidrug resistance protein D"/>
    <property type="match status" value="1"/>
</dbReference>
<accession>A0A1S8MBZ7</accession>
<sequence>MKSKTKMILAMVAIILGFFMPQVDMTIVNITVPFIGKYLGISADAASWILNSYNLALAVCLISASRLGDQFGRKKLFVIGLIIFGLMSFLCGISNSFVMLVVCRAIQGIGAAIIIPVSLPMTINEVPKNKMGAVVGIWGAIAGFSAAVGPGLGGILTNIFNWRFVFFVNIPIAVISIVLSLACVSESYDNTATRKIDWLGMISLAIGTFALVLALIKAPSIGWGSVECLSLLAIFVIFIAAFVIIETKIKEPMLPLWILKIKPFSASSIALFVLGLGMMSGMYFISYLLTQVMQFSELKAGLLVSAFPITGMVSSIIMGPLSAKYGSRMFGAIGMLLLALGAFLYGGLTRDSSNIDIIWRLIVAGFGMGTTFSSVTGASMRVVPYDKVGVSSGITNMGRILGTVLGIALLLTFFNVFLKSDIQTARQQSIVAVNANKELSQNNKDAFLNKIKNAGVDIQVGAFNKAHATSASNSSDKDKVTEISNMNSSVYNIFEDNIVKSFSKTFKTTSVLLFLGIIAGFLCEPKKELESGAK</sequence>
<keyword evidence="2" id="KW-0813">Transport</keyword>
<evidence type="ECO:0000256" key="5">
    <source>
        <dbReference type="ARBA" id="ARBA00022989"/>
    </source>
</evidence>
<evidence type="ECO:0000256" key="4">
    <source>
        <dbReference type="ARBA" id="ARBA00022692"/>
    </source>
</evidence>
<protein>
    <submittedName>
        <fullName evidence="7">Multidrug resistance protein Stp</fullName>
    </submittedName>
</protein>
<dbReference type="PANTHER" id="PTHR42718">
    <property type="entry name" value="MAJOR FACILITATOR SUPERFAMILY MULTIDRUG TRANSPORTER MFSC"/>
    <property type="match status" value="1"/>
</dbReference>
<dbReference type="Pfam" id="PF07690">
    <property type="entry name" value="MFS_1"/>
    <property type="match status" value="1"/>
</dbReference>
<dbReference type="RefSeq" id="WP_077833161.1">
    <property type="nucleotide sequence ID" value="NZ_CP096983.1"/>
</dbReference>
<dbReference type="STRING" id="84029.CROST_38110"/>
<dbReference type="CDD" id="cd17321">
    <property type="entry name" value="MFS_MMR_MDR_like"/>
    <property type="match status" value="1"/>
</dbReference>
<evidence type="ECO:0000256" key="3">
    <source>
        <dbReference type="ARBA" id="ARBA00022475"/>
    </source>
</evidence>
<name>A0A1S8MBZ7_9CLOT</name>
<gene>
    <name evidence="7" type="primary">stp_3</name>
    <name evidence="7" type="ORF">CROST_036590</name>
</gene>
<dbReference type="PROSITE" id="PS50850">
    <property type="entry name" value="MFS"/>
    <property type="match status" value="1"/>
</dbReference>
<dbReference type="AlphaFoldDB" id="A0A1S8MBZ7"/>
<dbReference type="InterPro" id="IPR020846">
    <property type="entry name" value="MFS_dom"/>
</dbReference>
<evidence type="ECO:0000313" key="8">
    <source>
        <dbReference type="Proteomes" id="UP000190951"/>
    </source>
</evidence>
<comment type="subcellular location">
    <subcellularLocation>
        <location evidence="1">Cell membrane</location>
        <topology evidence="1">Multi-pass membrane protein</topology>
    </subcellularLocation>
</comment>
<dbReference type="InterPro" id="IPR011701">
    <property type="entry name" value="MFS"/>
</dbReference>
<dbReference type="GO" id="GO:0005886">
    <property type="term" value="C:plasma membrane"/>
    <property type="evidence" value="ECO:0007669"/>
    <property type="project" value="UniProtKB-SubCell"/>
</dbReference>
<dbReference type="SUPFAM" id="SSF103473">
    <property type="entry name" value="MFS general substrate transporter"/>
    <property type="match status" value="1"/>
</dbReference>
<dbReference type="GO" id="GO:0022857">
    <property type="term" value="F:transmembrane transporter activity"/>
    <property type="evidence" value="ECO:0007669"/>
    <property type="project" value="InterPro"/>
</dbReference>
<dbReference type="PANTHER" id="PTHR42718:SF46">
    <property type="entry name" value="BLR6921 PROTEIN"/>
    <property type="match status" value="1"/>
</dbReference>
<dbReference type="KEGG" id="crw:CROST_036590"/>
<dbReference type="Gene3D" id="1.20.1250.20">
    <property type="entry name" value="MFS general substrate transporter like domains"/>
    <property type="match status" value="1"/>
</dbReference>
<organism evidence="7 8">
    <name type="scientific">Clostridium felsineum</name>
    <dbReference type="NCBI Taxonomy" id="36839"/>
    <lineage>
        <taxon>Bacteria</taxon>
        <taxon>Bacillati</taxon>
        <taxon>Bacillota</taxon>
        <taxon>Clostridia</taxon>
        <taxon>Eubacteriales</taxon>
        <taxon>Clostridiaceae</taxon>
        <taxon>Clostridium</taxon>
    </lineage>
</organism>
<keyword evidence="5" id="KW-1133">Transmembrane helix</keyword>
<evidence type="ECO:0000256" key="1">
    <source>
        <dbReference type="ARBA" id="ARBA00004651"/>
    </source>
</evidence>
<reference evidence="7 8" key="1">
    <citation type="submission" date="2022-04" db="EMBL/GenBank/DDBJ databases">
        <title>Genome sequence of C. roseum typestrain.</title>
        <authorList>
            <person name="Poehlein A."/>
            <person name="Schoch T."/>
            <person name="Duerre P."/>
            <person name="Daniel R."/>
        </authorList>
    </citation>
    <scope>NUCLEOTIDE SEQUENCE [LARGE SCALE GENOMIC DNA]</scope>
    <source>
        <strain evidence="7 8">DSM 7320</strain>
    </source>
</reference>
<dbReference type="InterPro" id="IPR036259">
    <property type="entry name" value="MFS_trans_sf"/>
</dbReference>
<dbReference type="EMBL" id="CP096983">
    <property type="protein sequence ID" value="URZ12914.1"/>
    <property type="molecule type" value="Genomic_DNA"/>
</dbReference>
<keyword evidence="4" id="KW-0812">Transmembrane</keyword>
<keyword evidence="3" id="KW-1003">Cell membrane</keyword>
<evidence type="ECO:0000313" key="7">
    <source>
        <dbReference type="EMBL" id="URZ12914.1"/>
    </source>
</evidence>